<feature type="domain" description="Secretion system C-terminal sorting" evidence="5">
    <location>
        <begin position="300"/>
        <end position="360"/>
    </location>
</feature>
<evidence type="ECO:0000313" key="7">
    <source>
        <dbReference type="Proteomes" id="UP000281985"/>
    </source>
</evidence>
<evidence type="ECO:0000259" key="4">
    <source>
        <dbReference type="Pfam" id="PF12740"/>
    </source>
</evidence>
<keyword evidence="7" id="KW-1185">Reference proteome</keyword>
<gene>
    <name evidence="6" type="ORF">EAX61_06005</name>
</gene>
<feature type="chain" id="PRO_5017938086" evidence="3">
    <location>
        <begin position="24"/>
        <end position="366"/>
    </location>
</feature>
<dbReference type="EMBL" id="REFV01000004">
    <property type="protein sequence ID" value="RMB61105.1"/>
    <property type="molecule type" value="Genomic_DNA"/>
</dbReference>
<comment type="caution">
    <text evidence="6">The sequence shown here is derived from an EMBL/GenBank/DDBJ whole genome shotgun (WGS) entry which is preliminary data.</text>
</comment>
<dbReference type="Pfam" id="PF18962">
    <property type="entry name" value="Por_Secre_tail"/>
    <property type="match status" value="1"/>
</dbReference>
<organism evidence="6 7">
    <name type="scientific">Dokdonia sinensis</name>
    <dbReference type="NCBI Taxonomy" id="2479847"/>
    <lineage>
        <taxon>Bacteria</taxon>
        <taxon>Pseudomonadati</taxon>
        <taxon>Bacteroidota</taxon>
        <taxon>Flavobacteriia</taxon>
        <taxon>Flavobacteriales</taxon>
        <taxon>Flavobacteriaceae</taxon>
        <taxon>Dokdonia</taxon>
    </lineage>
</organism>
<evidence type="ECO:0000259" key="5">
    <source>
        <dbReference type="Pfam" id="PF18962"/>
    </source>
</evidence>
<dbReference type="SUPFAM" id="SSF53474">
    <property type="entry name" value="alpha/beta-Hydrolases"/>
    <property type="match status" value="1"/>
</dbReference>
<feature type="domain" description="PET hydrolase/cutinase-like" evidence="4">
    <location>
        <begin position="37"/>
        <end position="265"/>
    </location>
</feature>
<reference evidence="6 7" key="1">
    <citation type="submission" date="2018-10" db="EMBL/GenBank/DDBJ databases">
        <title>Dokdonia luteus sp. nov., isolated from sea water.</title>
        <authorList>
            <person name="Zhou L.Y."/>
            <person name="Du Z.J."/>
        </authorList>
    </citation>
    <scope>NUCLEOTIDE SEQUENCE [LARGE SCALE GENOMIC DNA]</scope>
    <source>
        <strain evidence="6 7">SH27</strain>
    </source>
</reference>
<sequence length="366" mass="39408">MKSLYLSLFLALYVMLSCNAVIAQCDNVSVDDLINPGPFQVATLTEADGLRNGPEYNGATVYYPTDGIPPYVSIAIVPGFTALPSSVQEWGPFYASHGIVTIIIGTNSLVDFPEERAIALLDALETIRQENEREDSPLVGDLNLDRLAVSGWSMGGGGAQRAAVLDNTIAGVIALCPFLSNPQLEHSSPILILSGENDPTAPPAQHADVHYNATPITTDKLLFEIANGNHSVANTPNGGDGATGQLALSWLKLYVEGNECYCSILEDDLLDNPTAASKVEQDFLCSSLGLNRLQKVSEAYPNPAKDMINIPGNGKVQYQFISALGQVMLNGELTGNDKQIDISEYPEGLYYLIINGKTFKILKENR</sequence>
<dbReference type="InterPro" id="IPR026444">
    <property type="entry name" value="Secre_tail"/>
</dbReference>
<protein>
    <submittedName>
        <fullName evidence="6">T9SS C-terminal target domain-containing protein</fullName>
    </submittedName>
</protein>
<proteinExistence type="predicted"/>
<dbReference type="InterPro" id="IPR041127">
    <property type="entry name" value="PET_hydrolase/cutinase-like"/>
</dbReference>
<name>A0A3M0G815_9FLAO</name>
<dbReference type="PROSITE" id="PS51257">
    <property type="entry name" value="PROKAR_LIPOPROTEIN"/>
    <property type="match status" value="1"/>
</dbReference>
<evidence type="ECO:0000256" key="1">
    <source>
        <dbReference type="ARBA" id="ARBA00022729"/>
    </source>
</evidence>
<evidence type="ECO:0000256" key="2">
    <source>
        <dbReference type="ARBA" id="ARBA00022801"/>
    </source>
</evidence>
<dbReference type="InterPro" id="IPR050261">
    <property type="entry name" value="FrsA_esterase"/>
</dbReference>
<keyword evidence="2" id="KW-0378">Hydrolase</keyword>
<evidence type="ECO:0000256" key="3">
    <source>
        <dbReference type="SAM" id="SignalP"/>
    </source>
</evidence>
<dbReference type="PANTHER" id="PTHR22946:SF9">
    <property type="entry name" value="POLYKETIDE TRANSFERASE AF380"/>
    <property type="match status" value="1"/>
</dbReference>
<dbReference type="OrthoDB" id="866189at2"/>
<dbReference type="InterPro" id="IPR029058">
    <property type="entry name" value="AB_hydrolase_fold"/>
</dbReference>
<dbReference type="Proteomes" id="UP000281985">
    <property type="component" value="Unassembled WGS sequence"/>
</dbReference>
<dbReference type="RefSeq" id="WP_121916839.1">
    <property type="nucleotide sequence ID" value="NZ_REFV01000004.1"/>
</dbReference>
<dbReference type="PANTHER" id="PTHR22946">
    <property type="entry name" value="DIENELACTONE HYDROLASE DOMAIN-CONTAINING PROTEIN-RELATED"/>
    <property type="match status" value="1"/>
</dbReference>
<dbReference type="Gene3D" id="3.40.50.1820">
    <property type="entry name" value="alpha/beta hydrolase"/>
    <property type="match status" value="1"/>
</dbReference>
<keyword evidence="1 3" id="KW-0732">Signal</keyword>
<dbReference type="Pfam" id="PF12740">
    <property type="entry name" value="PETase"/>
    <property type="match status" value="1"/>
</dbReference>
<dbReference type="NCBIfam" id="TIGR04183">
    <property type="entry name" value="Por_Secre_tail"/>
    <property type="match status" value="1"/>
</dbReference>
<evidence type="ECO:0000313" key="6">
    <source>
        <dbReference type="EMBL" id="RMB61105.1"/>
    </source>
</evidence>
<accession>A0A3M0G815</accession>
<dbReference type="GO" id="GO:0052689">
    <property type="term" value="F:carboxylic ester hydrolase activity"/>
    <property type="evidence" value="ECO:0007669"/>
    <property type="project" value="UniProtKB-ARBA"/>
</dbReference>
<dbReference type="AlphaFoldDB" id="A0A3M0G815"/>
<feature type="signal peptide" evidence="3">
    <location>
        <begin position="1"/>
        <end position="23"/>
    </location>
</feature>